<evidence type="ECO:0000313" key="15">
    <source>
        <dbReference type="Proteomes" id="UP001254848"/>
    </source>
</evidence>
<dbReference type="Pfam" id="PF08345">
    <property type="entry name" value="YscJ_FliF_C"/>
    <property type="match status" value="1"/>
</dbReference>
<keyword evidence="14" id="KW-0282">Flagellum</keyword>
<dbReference type="InterPro" id="IPR006182">
    <property type="entry name" value="FliF_N_dom"/>
</dbReference>
<evidence type="ECO:0000256" key="6">
    <source>
        <dbReference type="ARBA" id="ARBA00022989"/>
    </source>
</evidence>
<evidence type="ECO:0000259" key="12">
    <source>
        <dbReference type="Pfam" id="PF01514"/>
    </source>
</evidence>
<feature type="transmembrane region" description="Helical" evidence="11">
    <location>
        <begin position="21"/>
        <end position="41"/>
    </location>
</feature>
<dbReference type="Pfam" id="PF01514">
    <property type="entry name" value="YscJ_FliF"/>
    <property type="match status" value="1"/>
</dbReference>
<dbReference type="InterPro" id="IPR043427">
    <property type="entry name" value="YscJ/FliF"/>
</dbReference>
<reference evidence="14 15" key="1">
    <citation type="submission" date="2023-07" db="EMBL/GenBank/DDBJ databases">
        <title>The novel representative of Negativicutes class, Anaeroselena agilis gen. nov. sp. nov.</title>
        <authorList>
            <person name="Prokofeva M.I."/>
            <person name="Elcheninov A.G."/>
            <person name="Klyukina A."/>
            <person name="Kublanov I.V."/>
            <person name="Frolov E.N."/>
            <person name="Podosokorskaya O.A."/>
        </authorList>
    </citation>
    <scope>NUCLEOTIDE SEQUENCE [LARGE SCALE GENOMIC DNA]</scope>
    <source>
        <strain evidence="14 15">4137-cl</strain>
    </source>
</reference>
<evidence type="ECO:0000256" key="1">
    <source>
        <dbReference type="ARBA" id="ARBA00004117"/>
    </source>
</evidence>
<evidence type="ECO:0000256" key="8">
    <source>
        <dbReference type="ARBA" id="ARBA00023143"/>
    </source>
</evidence>
<comment type="function">
    <text evidence="9">The M ring may be actively involved in energy transduction.</text>
</comment>
<evidence type="ECO:0000256" key="2">
    <source>
        <dbReference type="ARBA" id="ARBA00004651"/>
    </source>
</evidence>
<dbReference type="PRINTS" id="PR01009">
    <property type="entry name" value="FLGMRINGFLIF"/>
</dbReference>
<proteinExistence type="inferred from homology"/>
<comment type="caution">
    <text evidence="14">The sequence shown here is derived from an EMBL/GenBank/DDBJ whole genome shotgun (WGS) entry which is preliminary data.</text>
</comment>
<keyword evidence="7 11" id="KW-0472">Membrane</keyword>
<sequence length="511" mass="57247">MADWKEQSISLWRNIGKRERYMIVGAAVLLFVAIIGWSVWWGGRPDYVPLFTGMDAKDAGEVAAKLKESKVPYEIGNNGTAVLVSSKDVYRVRLELARQGLPRGYKGFEIFDQNKFGATEFQNKVYYLQALQGELTRTIEQMAEVEKARVHIVLPEDSLYKRNEKPATASIMLKLRRGAQLSREQVKGIVNLVAHSIQSLKPENVTVVDSFARVLNDQPDEKQLPSAVTLTQLEMTKKVQDNLQKSVQSLLEQVLGPNKTAVRVSVELNFDLRTVDRQVFEPVVDDKGIIRSSQDVNESFKGTTPQQGGVPGTTTNIPGYVTSNQSQSQYEKKETTRNYEINELKEKTVVAPGSIRRLTVAVLVDANVNNAQRESLVKAVSSAVGFNAARGDMISVESIPFSTELADRQRREEQELAEQQKQALYMKLGVAAVALLALLFVVRTFLRRRQPEEPEVMEIPVQQPTHIMEAAAKELTPQEKERAAQREAIAKMAKAKPDEVAQLVKAWINEE</sequence>
<dbReference type="PANTHER" id="PTHR30046">
    <property type="entry name" value="FLAGELLAR M-RING PROTEIN"/>
    <property type="match status" value="1"/>
</dbReference>
<evidence type="ECO:0000313" key="14">
    <source>
        <dbReference type="EMBL" id="MDT8901288.1"/>
    </source>
</evidence>
<feature type="domain" description="Flagellar M-ring C-terminal" evidence="13">
    <location>
        <begin position="251"/>
        <end position="401"/>
    </location>
</feature>
<feature type="domain" description="Flagellar M-ring N-terminal" evidence="12">
    <location>
        <begin position="44"/>
        <end position="216"/>
    </location>
</feature>
<keyword evidence="6 11" id="KW-1133">Transmembrane helix</keyword>
<evidence type="ECO:0000259" key="13">
    <source>
        <dbReference type="Pfam" id="PF08345"/>
    </source>
</evidence>
<dbReference type="RefSeq" id="WP_413779804.1">
    <property type="nucleotide sequence ID" value="NZ_JAUOZS010000001.1"/>
</dbReference>
<dbReference type="PANTHER" id="PTHR30046:SF0">
    <property type="entry name" value="FLAGELLAR M-RING PROTEIN"/>
    <property type="match status" value="1"/>
</dbReference>
<protein>
    <recommendedName>
        <fullName evidence="9">Flagellar M-ring protein</fullName>
    </recommendedName>
</protein>
<comment type="similarity">
    <text evidence="3 9">Belongs to the FliF family.</text>
</comment>
<dbReference type="InterPro" id="IPR000067">
    <property type="entry name" value="FlgMring_FliF"/>
</dbReference>
<evidence type="ECO:0000256" key="4">
    <source>
        <dbReference type="ARBA" id="ARBA00022475"/>
    </source>
</evidence>
<feature type="region of interest" description="Disordered" evidence="10">
    <location>
        <begin position="298"/>
        <end position="328"/>
    </location>
</feature>
<feature type="transmembrane region" description="Helical" evidence="11">
    <location>
        <begin position="424"/>
        <end position="442"/>
    </location>
</feature>
<keyword evidence="4" id="KW-1003">Cell membrane</keyword>
<organism evidence="14 15">
    <name type="scientific">Anaeroselena agilis</name>
    <dbReference type="NCBI Taxonomy" id="3063788"/>
    <lineage>
        <taxon>Bacteria</taxon>
        <taxon>Bacillati</taxon>
        <taxon>Bacillota</taxon>
        <taxon>Negativicutes</taxon>
        <taxon>Acetonemataceae</taxon>
        <taxon>Anaeroselena</taxon>
    </lineage>
</organism>
<gene>
    <name evidence="14" type="primary">fliF</name>
    <name evidence="14" type="ORF">Q4T40_08570</name>
</gene>
<dbReference type="InterPro" id="IPR013556">
    <property type="entry name" value="Flag_M-ring_C"/>
</dbReference>
<evidence type="ECO:0000256" key="7">
    <source>
        <dbReference type="ARBA" id="ARBA00023136"/>
    </source>
</evidence>
<keyword evidence="8 9" id="KW-0975">Bacterial flagellum</keyword>
<evidence type="ECO:0000256" key="9">
    <source>
        <dbReference type="PIRNR" id="PIRNR004862"/>
    </source>
</evidence>
<feature type="compositionally biased region" description="Low complexity" evidence="10">
    <location>
        <begin position="302"/>
        <end position="315"/>
    </location>
</feature>
<dbReference type="PIRSF" id="PIRSF004862">
    <property type="entry name" value="FliF"/>
    <property type="match status" value="1"/>
</dbReference>
<name>A0ABU3NWU3_9FIRM</name>
<dbReference type="EMBL" id="JAUOZS010000001">
    <property type="protein sequence ID" value="MDT8901288.1"/>
    <property type="molecule type" value="Genomic_DNA"/>
</dbReference>
<keyword evidence="14" id="KW-0966">Cell projection</keyword>
<keyword evidence="14" id="KW-0969">Cilium</keyword>
<dbReference type="Proteomes" id="UP001254848">
    <property type="component" value="Unassembled WGS sequence"/>
</dbReference>
<dbReference type="NCBIfam" id="TIGR00206">
    <property type="entry name" value="fliF"/>
    <property type="match status" value="1"/>
</dbReference>
<keyword evidence="15" id="KW-1185">Reference proteome</keyword>
<evidence type="ECO:0000256" key="10">
    <source>
        <dbReference type="SAM" id="MobiDB-lite"/>
    </source>
</evidence>
<accession>A0ABU3NWU3</accession>
<dbReference type="InterPro" id="IPR045851">
    <property type="entry name" value="AMP-bd_C_sf"/>
</dbReference>
<evidence type="ECO:0000256" key="3">
    <source>
        <dbReference type="ARBA" id="ARBA00007971"/>
    </source>
</evidence>
<evidence type="ECO:0000256" key="5">
    <source>
        <dbReference type="ARBA" id="ARBA00022692"/>
    </source>
</evidence>
<keyword evidence="5 11" id="KW-0812">Transmembrane</keyword>
<comment type="subcellular location">
    <subcellularLocation>
        <location evidence="1 9">Bacterial flagellum basal body</location>
    </subcellularLocation>
    <subcellularLocation>
        <location evidence="2">Cell membrane</location>
        <topology evidence="2">Multi-pass membrane protein</topology>
    </subcellularLocation>
</comment>
<evidence type="ECO:0000256" key="11">
    <source>
        <dbReference type="SAM" id="Phobius"/>
    </source>
</evidence>
<dbReference type="Gene3D" id="3.30.300.30">
    <property type="match status" value="1"/>
</dbReference>